<dbReference type="PANTHER" id="PTHR43162:SF1">
    <property type="entry name" value="PRESTALK A DIFFERENTIATION PROTEIN A"/>
    <property type="match status" value="1"/>
</dbReference>
<sequence>MTVLITGATGTTGSRLSRVLHDRGVPVRRAGRSPAADVRFDWSDPATHAPAVRGVRAIYLVAPPGAADPEPLVIPFLEAARVAGVERIVLLGSSAVPVGSPGPGVLGARLAEFAPHPVVLRPTWFASNFTGRHLHGDSVRRDGEIVSATGEGRIPFIDPGDIAAVAAQALLGALPTGGEPILTGPRPLTFDEVAATLSEVTGRPVRHRRVSVEELSRRHQDDGVPAAFADLLAAMDARIAAGSEDRTTTAVEDITGTAPRSLRSFLAASWRDR</sequence>
<dbReference type="Gene3D" id="3.40.50.720">
    <property type="entry name" value="NAD(P)-binding Rossmann-like Domain"/>
    <property type="match status" value="1"/>
</dbReference>
<accession>A0ABU7K636</accession>
<evidence type="ECO:0000259" key="1">
    <source>
        <dbReference type="Pfam" id="PF13460"/>
    </source>
</evidence>
<gene>
    <name evidence="2" type="ORF">Q8791_10850</name>
</gene>
<feature type="domain" description="NAD(P)-binding" evidence="1">
    <location>
        <begin position="7"/>
        <end position="97"/>
    </location>
</feature>
<comment type="caution">
    <text evidence="2">The sequence shown here is derived from an EMBL/GenBank/DDBJ whole genome shotgun (WGS) entry which is preliminary data.</text>
</comment>
<dbReference type="InterPro" id="IPR036291">
    <property type="entry name" value="NAD(P)-bd_dom_sf"/>
</dbReference>
<dbReference type="EMBL" id="JAUZMY010000008">
    <property type="protein sequence ID" value="MEE2037718.1"/>
    <property type="molecule type" value="Genomic_DNA"/>
</dbReference>
<dbReference type="RefSeq" id="WP_330091512.1">
    <property type="nucleotide sequence ID" value="NZ_JAUZMY010000008.1"/>
</dbReference>
<dbReference type="InterPro" id="IPR016040">
    <property type="entry name" value="NAD(P)-bd_dom"/>
</dbReference>
<evidence type="ECO:0000313" key="3">
    <source>
        <dbReference type="Proteomes" id="UP001356095"/>
    </source>
</evidence>
<dbReference type="Proteomes" id="UP001356095">
    <property type="component" value="Unassembled WGS sequence"/>
</dbReference>
<proteinExistence type="predicted"/>
<reference evidence="2 3" key="1">
    <citation type="submission" date="2023-08" db="EMBL/GenBank/DDBJ databases">
        <authorList>
            <person name="Girao M."/>
            <person name="Carvalho M.F."/>
        </authorList>
    </citation>
    <scope>NUCLEOTIDE SEQUENCE [LARGE SCALE GENOMIC DNA]</scope>
    <source>
        <strain evidence="2 3">CT-R113</strain>
    </source>
</reference>
<dbReference type="Gene3D" id="3.90.25.10">
    <property type="entry name" value="UDP-galactose 4-epimerase, domain 1"/>
    <property type="match status" value="1"/>
</dbReference>
<dbReference type="PANTHER" id="PTHR43162">
    <property type="match status" value="1"/>
</dbReference>
<protein>
    <submittedName>
        <fullName evidence="2">NAD(P)H-binding protein</fullName>
    </submittedName>
</protein>
<dbReference type="Pfam" id="PF13460">
    <property type="entry name" value="NAD_binding_10"/>
    <property type="match status" value="1"/>
</dbReference>
<keyword evidence="3" id="KW-1185">Reference proteome</keyword>
<dbReference type="InterPro" id="IPR051604">
    <property type="entry name" value="Ergot_Alk_Oxidoreductase"/>
</dbReference>
<name>A0ABU7K636_9ACTN</name>
<organism evidence="2 3">
    <name type="scientific">Nocardiopsis codii</name>
    <dbReference type="NCBI Taxonomy" id="3065942"/>
    <lineage>
        <taxon>Bacteria</taxon>
        <taxon>Bacillati</taxon>
        <taxon>Actinomycetota</taxon>
        <taxon>Actinomycetes</taxon>
        <taxon>Streptosporangiales</taxon>
        <taxon>Nocardiopsidaceae</taxon>
        <taxon>Nocardiopsis</taxon>
    </lineage>
</organism>
<evidence type="ECO:0000313" key="2">
    <source>
        <dbReference type="EMBL" id="MEE2037718.1"/>
    </source>
</evidence>
<dbReference type="SUPFAM" id="SSF51735">
    <property type="entry name" value="NAD(P)-binding Rossmann-fold domains"/>
    <property type="match status" value="1"/>
</dbReference>